<dbReference type="CDD" id="cd16464">
    <property type="entry name" value="RING-H2_Pirh2-like"/>
    <property type="match status" value="1"/>
</dbReference>
<feature type="region of interest" description="Disordered" evidence="5">
    <location>
        <begin position="262"/>
        <end position="304"/>
    </location>
</feature>
<evidence type="ECO:0000256" key="3">
    <source>
        <dbReference type="ARBA" id="ARBA00022833"/>
    </source>
</evidence>
<feature type="region of interest" description="Disordered" evidence="5">
    <location>
        <begin position="615"/>
        <end position="731"/>
    </location>
</feature>
<evidence type="ECO:0000259" key="6">
    <source>
        <dbReference type="PROSITE" id="PS50089"/>
    </source>
</evidence>
<evidence type="ECO:0000256" key="2">
    <source>
        <dbReference type="ARBA" id="ARBA00022771"/>
    </source>
</evidence>
<feature type="compositionally biased region" description="Acidic residues" evidence="5">
    <location>
        <begin position="669"/>
        <end position="680"/>
    </location>
</feature>
<dbReference type="AlphaFoldDB" id="A0A1B8GLU4"/>
<dbReference type="InterPro" id="IPR008913">
    <property type="entry name" value="Znf_CHY"/>
</dbReference>
<evidence type="ECO:0000313" key="10">
    <source>
        <dbReference type="Proteomes" id="UP000091956"/>
    </source>
</evidence>
<reference evidence="10" key="2">
    <citation type="journal article" date="2018" name="Nat. Commun.">
        <title>Extreme sensitivity to ultraviolet light in the fungal pathogen causing white-nose syndrome of bats.</title>
        <authorList>
            <person name="Palmer J.M."/>
            <person name="Drees K.P."/>
            <person name="Foster J.T."/>
            <person name="Lindner D.L."/>
        </authorList>
    </citation>
    <scope>NUCLEOTIDE SEQUENCE [LARGE SCALE GENOMIC DNA]</scope>
    <source>
        <strain evidence="10">UAMH 10579</strain>
    </source>
</reference>
<dbReference type="OrthoDB" id="411372at2759"/>
<dbReference type="InterPro" id="IPR017921">
    <property type="entry name" value="Znf_CTCHY"/>
</dbReference>
<feature type="compositionally biased region" description="Basic and acidic residues" evidence="5">
    <location>
        <begin position="95"/>
        <end position="105"/>
    </location>
</feature>
<dbReference type="InterPro" id="IPR001841">
    <property type="entry name" value="Znf_RING"/>
</dbReference>
<dbReference type="PROSITE" id="PS50089">
    <property type="entry name" value="ZF_RING_2"/>
    <property type="match status" value="1"/>
</dbReference>
<evidence type="ECO:0000259" key="8">
    <source>
        <dbReference type="PROSITE" id="PS51270"/>
    </source>
</evidence>
<evidence type="ECO:0000259" key="7">
    <source>
        <dbReference type="PROSITE" id="PS51266"/>
    </source>
</evidence>
<evidence type="ECO:0000256" key="1">
    <source>
        <dbReference type="ARBA" id="ARBA00022723"/>
    </source>
</evidence>
<organism evidence="9 10">
    <name type="scientific">Pseudogymnoascus verrucosus</name>
    <dbReference type="NCBI Taxonomy" id="342668"/>
    <lineage>
        <taxon>Eukaryota</taxon>
        <taxon>Fungi</taxon>
        <taxon>Dikarya</taxon>
        <taxon>Ascomycota</taxon>
        <taxon>Pezizomycotina</taxon>
        <taxon>Leotiomycetes</taxon>
        <taxon>Thelebolales</taxon>
        <taxon>Thelebolaceae</taxon>
        <taxon>Pseudogymnoascus</taxon>
    </lineage>
</organism>
<feature type="domain" description="CHY-type" evidence="7">
    <location>
        <begin position="340"/>
        <end position="407"/>
    </location>
</feature>
<dbReference type="PANTHER" id="PTHR21319">
    <property type="entry name" value="RING FINGER AND CHY ZINC FINGER DOMAIN-CONTAINING PROTEIN 1"/>
    <property type="match status" value="1"/>
</dbReference>
<dbReference type="STRING" id="342668.A0A1B8GLU4"/>
<keyword evidence="1" id="KW-0479">Metal-binding</keyword>
<dbReference type="InterPro" id="IPR037274">
    <property type="entry name" value="Znf_CHY_sf"/>
</dbReference>
<dbReference type="GO" id="GO:0016567">
    <property type="term" value="P:protein ubiquitination"/>
    <property type="evidence" value="ECO:0007669"/>
    <property type="project" value="TreeGrafter"/>
</dbReference>
<dbReference type="GO" id="GO:0008270">
    <property type="term" value="F:zinc ion binding"/>
    <property type="evidence" value="ECO:0007669"/>
    <property type="project" value="UniProtKB-KW"/>
</dbReference>
<protein>
    <recommendedName>
        <fullName evidence="11">RING finger and CHY zinc finger domain-containing protein 1</fullName>
    </recommendedName>
</protein>
<dbReference type="GO" id="GO:0061630">
    <property type="term" value="F:ubiquitin protein ligase activity"/>
    <property type="evidence" value="ECO:0007669"/>
    <property type="project" value="TreeGrafter"/>
</dbReference>
<feature type="domain" description="RING-type" evidence="6">
    <location>
        <begin position="476"/>
        <end position="518"/>
    </location>
</feature>
<keyword evidence="10" id="KW-1185">Reference proteome</keyword>
<dbReference type="Pfam" id="PF05495">
    <property type="entry name" value="zf-CHY"/>
    <property type="match status" value="1"/>
</dbReference>
<dbReference type="InterPro" id="IPR013083">
    <property type="entry name" value="Znf_RING/FYVE/PHD"/>
</dbReference>
<evidence type="ECO:0000256" key="5">
    <source>
        <dbReference type="SAM" id="MobiDB-lite"/>
    </source>
</evidence>
<proteinExistence type="predicted"/>
<sequence>MNSIATDFLTNLLASESYRIWGKESGVVTDEHVDIFADDRMSVMGETEQEEERAGSGGEGQGEQGADGVAQGQGGSQEGILEDEGGREASTGRQSESRSPVREESLENAVQPQSGLESDPIPTGSETELPIRQETETPATGEDASSNPESTIPDGAQSSPAPPINPSDPQAESSTQRSSAAPIGEASEQPHINQSDTQAESSAQAESAASIGEASEKPPTALPEDDGMRALRERVLHIQVKDISTDEKARLMHELLTEGYTKSQVGQEIPPSPAAVVSQERPTTPTSISSFNFWPGKDNSHSPEKGDTVTFHLTKDDLQPTYAPLPPPVEGASDGSDDVEQTQVFGCQHYKRNVKLQCFTCNKWYTCRLCHDAAETHTLPRRETKNMLCMICGNAQRAAEICTHCTGRAANYYCDICHLWEDDPNRSIYHCNDCGICRVGMGLGKDFFHCKTCGLCMNISMEMSHKCIERSSDCDCPICHEYMFTSPQTVVFMKCGHTIHKHCYHAHLENSYKCPICQQTIVNMETHFRAIDRAIEAQPMPEQFEDTKAMITCNDCRAKSAVPYHWLGLKCAVCDSYNTIQVNIINDEPLAPPAEAAGQGDTAGEGATAEMAIPVPRSRRHSLSAEQTLAPRDYSSGLAPDVPSRIGRSMSPVRGSYFRQGEPARPAADDAEVWDDEDTDFWGRTPADLAVDGEEEEEEEEEEDEDDLDLSLEDDDDDDDDIDTMELFGHR</sequence>
<feature type="compositionally biased region" description="Low complexity" evidence="5">
    <location>
        <begin position="194"/>
        <end position="213"/>
    </location>
</feature>
<gene>
    <name evidence="9" type="ORF">VE01_04126</name>
</gene>
<feature type="region of interest" description="Disordered" evidence="5">
    <location>
        <begin position="39"/>
        <end position="228"/>
    </location>
</feature>
<dbReference type="SUPFAM" id="SSF161219">
    <property type="entry name" value="CHY zinc finger-like"/>
    <property type="match status" value="1"/>
</dbReference>
<dbReference type="Pfam" id="PF13639">
    <property type="entry name" value="zf-RING_2"/>
    <property type="match status" value="1"/>
</dbReference>
<dbReference type="SUPFAM" id="SSF161245">
    <property type="entry name" value="Zinc hairpin stack"/>
    <property type="match status" value="1"/>
</dbReference>
<dbReference type="PROSITE" id="PS51266">
    <property type="entry name" value="ZF_CHY"/>
    <property type="match status" value="1"/>
</dbReference>
<dbReference type="GO" id="GO:0006511">
    <property type="term" value="P:ubiquitin-dependent protein catabolic process"/>
    <property type="evidence" value="ECO:0007669"/>
    <property type="project" value="TreeGrafter"/>
</dbReference>
<feature type="compositionally biased region" description="Polar residues" evidence="5">
    <location>
        <begin position="167"/>
        <end position="179"/>
    </location>
</feature>
<dbReference type="GeneID" id="28837512"/>
<feature type="compositionally biased region" description="Acidic residues" evidence="5">
    <location>
        <begin position="691"/>
        <end position="724"/>
    </location>
</feature>
<evidence type="ECO:0008006" key="11">
    <source>
        <dbReference type="Google" id="ProtNLM"/>
    </source>
</evidence>
<dbReference type="SUPFAM" id="SSF57850">
    <property type="entry name" value="RING/U-box"/>
    <property type="match status" value="1"/>
</dbReference>
<dbReference type="Pfam" id="PF14599">
    <property type="entry name" value="zinc_ribbon_6"/>
    <property type="match status" value="1"/>
</dbReference>
<dbReference type="SMART" id="SM00184">
    <property type="entry name" value="RING"/>
    <property type="match status" value="1"/>
</dbReference>
<keyword evidence="2 4" id="KW-0863">Zinc-finger</keyword>
<dbReference type="Gene3D" id="3.30.40.10">
    <property type="entry name" value="Zinc/RING finger domain, C3HC4 (zinc finger)"/>
    <property type="match status" value="1"/>
</dbReference>
<dbReference type="GO" id="GO:0005634">
    <property type="term" value="C:nucleus"/>
    <property type="evidence" value="ECO:0007669"/>
    <property type="project" value="TreeGrafter"/>
</dbReference>
<dbReference type="InterPro" id="IPR039512">
    <property type="entry name" value="RCHY1_zinc-ribbon"/>
</dbReference>
<keyword evidence="3" id="KW-0862">Zinc</keyword>
<accession>A0A1B8GLU4</accession>
<dbReference type="Proteomes" id="UP000091956">
    <property type="component" value="Unassembled WGS sequence"/>
</dbReference>
<dbReference type="PROSITE" id="PS51270">
    <property type="entry name" value="ZF_CTCHY"/>
    <property type="match status" value="1"/>
</dbReference>
<evidence type="ECO:0000256" key="4">
    <source>
        <dbReference type="PROSITE-ProRule" id="PRU00601"/>
    </source>
</evidence>
<dbReference type="InterPro" id="IPR037275">
    <property type="entry name" value="Znf_CTCHY_sf"/>
</dbReference>
<dbReference type="Gene3D" id="2.20.28.10">
    <property type="match status" value="1"/>
</dbReference>
<dbReference type="EMBL" id="KV460226">
    <property type="protein sequence ID" value="OBT96797.1"/>
    <property type="molecule type" value="Genomic_DNA"/>
</dbReference>
<feature type="domain" description="CTCHY-type" evidence="8">
    <location>
        <begin position="409"/>
        <end position="475"/>
    </location>
</feature>
<feature type="compositionally biased region" description="Polar residues" evidence="5">
    <location>
        <begin position="280"/>
        <end position="292"/>
    </location>
</feature>
<reference evidence="9 10" key="1">
    <citation type="submission" date="2016-03" db="EMBL/GenBank/DDBJ databases">
        <title>Comparative genomics of Pseudogymnoascus destructans, the fungus causing white-nose syndrome of bats.</title>
        <authorList>
            <person name="Palmer J.M."/>
            <person name="Drees K.P."/>
            <person name="Foster J.T."/>
            <person name="Lindner D.L."/>
        </authorList>
    </citation>
    <scope>NUCLEOTIDE SEQUENCE [LARGE SCALE GENOMIC DNA]</scope>
    <source>
        <strain evidence="9 10">UAMH 10579</strain>
    </source>
</reference>
<dbReference type="RefSeq" id="XP_018130530.1">
    <property type="nucleotide sequence ID" value="XM_018273603.2"/>
</dbReference>
<feature type="compositionally biased region" description="Gly residues" evidence="5">
    <location>
        <begin position="55"/>
        <end position="77"/>
    </location>
</feature>
<evidence type="ECO:0000313" key="9">
    <source>
        <dbReference type="EMBL" id="OBT96797.1"/>
    </source>
</evidence>
<name>A0A1B8GLU4_9PEZI</name>
<dbReference type="PANTHER" id="PTHR21319:SF0">
    <property type="entry name" value="AND RING FINGER DOMAIN PROTEIN, PUTATIVE (AFU_ORTHOLOGUE AFUA_1G08900)-RELATED"/>
    <property type="match status" value="1"/>
</dbReference>